<feature type="region of interest" description="Disordered" evidence="1">
    <location>
        <begin position="85"/>
        <end position="105"/>
    </location>
</feature>
<evidence type="ECO:0000313" key="3">
    <source>
        <dbReference type="Proteomes" id="UP001595462"/>
    </source>
</evidence>
<dbReference type="Proteomes" id="UP001595462">
    <property type="component" value="Unassembled WGS sequence"/>
</dbReference>
<comment type="caution">
    <text evidence="2">The sequence shown here is derived from an EMBL/GenBank/DDBJ whole genome shotgun (WGS) entry which is preliminary data.</text>
</comment>
<reference evidence="3" key="1">
    <citation type="journal article" date="2019" name="Int. J. Syst. Evol. Microbiol.">
        <title>The Global Catalogue of Microorganisms (GCM) 10K type strain sequencing project: providing services to taxonomists for standard genome sequencing and annotation.</title>
        <authorList>
            <consortium name="The Broad Institute Genomics Platform"/>
            <consortium name="The Broad Institute Genome Sequencing Center for Infectious Disease"/>
            <person name="Wu L."/>
            <person name="Ma J."/>
        </authorList>
    </citation>
    <scope>NUCLEOTIDE SEQUENCE [LARGE SCALE GENOMIC DNA]</scope>
    <source>
        <strain evidence="3">KCTC 52640</strain>
    </source>
</reference>
<accession>A0ABV7ET69</accession>
<evidence type="ECO:0000313" key="2">
    <source>
        <dbReference type="EMBL" id="MFC3104701.1"/>
    </source>
</evidence>
<protein>
    <recommendedName>
        <fullName evidence="4">dATP/dGTP diphosphohydrolase N-terminal domain-containing protein</fullName>
    </recommendedName>
</protein>
<keyword evidence="3" id="KW-1185">Reference proteome</keyword>
<organism evidence="2 3">
    <name type="scientific">Salinisphaera aquimarina</name>
    <dbReference type="NCBI Taxonomy" id="2094031"/>
    <lineage>
        <taxon>Bacteria</taxon>
        <taxon>Pseudomonadati</taxon>
        <taxon>Pseudomonadota</taxon>
        <taxon>Gammaproteobacteria</taxon>
        <taxon>Salinisphaerales</taxon>
        <taxon>Salinisphaeraceae</taxon>
        <taxon>Salinisphaera</taxon>
    </lineage>
</organism>
<name>A0ABV7ET69_9GAMM</name>
<dbReference type="RefSeq" id="WP_380690097.1">
    <property type="nucleotide sequence ID" value="NZ_JBHRSS010000005.1"/>
</dbReference>
<evidence type="ECO:0008006" key="4">
    <source>
        <dbReference type="Google" id="ProtNLM"/>
    </source>
</evidence>
<dbReference type="EMBL" id="JBHRSS010000005">
    <property type="protein sequence ID" value="MFC3104701.1"/>
    <property type="molecule type" value="Genomic_DNA"/>
</dbReference>
<gene>
    <name evidence="2" type="ORF">ACFOSU_12480</name>
</gene>
<proteinExistence type="predicted"/>
<evidence type="ECO:0000256" key="1">
    <source>
        <dbReference type="SAM" id="MobiDB-lite"/>
    </source>
</evidence>
<sequence>MKMIAINPIFHPDDENTATGFRIRATVVPGGDMFPSEEHFQAVIDASRQAFVNSEKTSEGRQQLIDELSGWEGPVEVNGREYEPRPLVVDDPNAPTKPKPIEKNDEGLESFDFKRGRLRTDNRWVNVDSQVGEIFREIFRGLKNLGAGASYLDLEETIRLLNCWIEAYIRVKRLLEDPFNGHGSGDS</sequence>